<accession>A0A2N5Y466</accession>
<evidence type="ECO:0000313" key="2">
    <source>
        <dbReference type="Proteomes" id="UP000234845"/>
    </source>
</evidence>
<sequence length="69" mass="7213">MTRGSKAIPRLTDNVESQATMGALGAAMGALGGILSKSVPLESPRQPVKMKVKPINQTAADRMFNSGTQ</sequence>
<dbReference type="Proteomes" id="UP000234845">
    <property type="component" value="Unassembled WGS sequence"/>
</dbReference>
<comment type="caution">
    <text evidence="1">The sequence shown here is derived from an EMBL/GenBank/DDBJ whole genome shotgun (WGS) entry which is preliminary data.</text>
</comment>
<protein>
    <submittedName>
        <fullName evidence="1">Uncharacterized protein</fullName>
    </submittedName>
</protein>
<keyword evidence="2" id="KW-1185">Reference proteome</keyword>
<dbReference type="AlphaFoldDB" id="A0A2N5Y466"/>
<proteinExistence type="predicted"/>
<name>A0A2N5Y466_9GAMM</name>
<gene>
    <name evidence="1" type="ORF">CWI75_07200</name>
</gene>
<dbReference type="EMBL" id="PKLZ01000003">
    <property type="protein sequence ID" value="PLW83193.1"/>
    <property type="molecule type" value="Genomic_DNA"/>
</dbReference>
<reference evidence="2" key="1">
    <citation type="submission" date="2017-11" db="EMBL/GenBank/DDBJ databases">
        <title>The draft genome sequence of Chromatocurvus sp. F02.</title>
        <authorList>
            <person name="Du Z.-J."/>
            <person name="Chang Y.-Q."/>
        </authorList>
    </citation>
    <scope>NUCLEOTIDE SEQUENCE [LARGE SCALE GENOMIC DNA]</scope>
    <source>
        <strain evidence="2">F02</strain>
    </source>
</reference>
<evidence type="ECO:0000313" key="1">
    <source>
        <dbReference type="EMBL" id="PLW83193.1"/>
    </source>
</evidence>
<organism evidence="1 2">
    <name type="scientific">Kineobactrum sediminis</name>
    <dbReference type="NCBI Taxonomy" id="1905677"/>
    <lineage>
        <taxon>Bacteria</taxon>
        <taxon>Pseudomonadati</taxon>
        <taxon>Pseudomonadota</taxon>
        <taxon>Gammaproteobacteria</taxon>
        <taxon>Cellvibrionales</taxon>
        <taxon>Halieaceae</taxon>
        <taxon>Kineobactrum</taxon>
    </lineage>
</organism>